<organism evidence="1 2">
    <name type="scientific">Hymenobacter psychrotolerans DSM 18569</name>
    <dbReference type="NCBI Taxonomy" id="1121959"/>
    <lineage>
        <taxon>Bacteria</taxon>
        <taxon>Pseudomonadati</taxon>
        <taxon>Bacteroidota</taxon>
        <taxon>Cytophagia</taxon>
        <taxon>Cytophagales</taxon>
        <taxon>Hymenobacteraceae</taxon>
        <taxon>Hymenobacter</taxon>
    </lineage>
</organism>
<name>A0A1M7E5C2_9BACT</name>
<dbReference type="STRING" id="1121959.SAMN02746009_03517"/>
<accession>A0A1M7E5C2</accession>
<keyword evidence="2" id="KW-1185">Reference proteome</keyword>
<dbReference type="OrthoDB" id="6402183at2"/>
<evidence type="ECO:0000313" key="1">
    <source>
        <dbReference type="EMBL" id="SHL86808.1"/>
    </source>
</evidence>
<proteinExistence type="predicted"/>
<reference evidence="2" key="1">
    <citation type="submission" date="2016-11" db="EMBL/GenBank/DDBJ databases">
        <authorList>
            <person name="Varghese N."/>
            <person name="Submissions S."/>
        </authorList>
    </citation>
    <scope>NUCLEOTIDE SEQUENCE [LARGE SCALE GENOMIC DNA]</scope>
    <source>
        <strain evidence="2">DSM 18569</strain>
    </source>
</reference>
<evidence type="ECO:0000313" key="2">
    <source>
        <dbReference type="Proteomes" id="UP000183947"/>
    </source>
</evidence>
<sequence>MEQNDMRKYIYLDDEPVSNVRGIKRTVEREIDNLDIDHKHPLPYEAQIEQLKITSTSSNLDGLILDLRLDILYKDDDKSIDKANYRAATLAQEIRTRATEGEMPAYPIVLWSTEPKLRKSYDPDDTSHDLFDLKCVKVDFELEEYAKSVAYKLVALVDGYKFITSLRNSVSTQPHNYLGFENKPVFLDDRIYVHLRNQQGALPTHEYARFLVREMLETAGPLVDRNHLAARLGIDLDQSAGFDQLVDKLFADAAYSGPFSSGWPAWWFALVDDSWRKLSSVPGPLRNLPAQQRVDFLKSISGISELVADKNSWDNERTTFWTICQATLKPLDPRDGYLISKQPKFPWQDREYVSFDAVLTKAIDDKKIKIDVLEEDRFKRTRAKLGV</sequence>
<protein>
    <submittedName>
        <fullName evidence="1">Uncharacterized protein</fullName>
    </submittedName>
</protein>
<dbReference type="RefSeq" id="WP_139252388.1">
    <property type="nucleotide sequence ID" value="NZ_FRAS01000024.1"/>
</dbReference>
<dbReference type="EMBL" id="FRAS01000024">
    <property type="protein sequence ID" value="SHL86808.1"/>
    <property type="molecule type" value="Genomic_DNA"/>
</dbReference>
<gene>
    <name evidence="1" type="ORF">SAMN02746009_03517</name>
</gene>
<dbReference type="AlphaFoldDB" id="A0A1M7E5C2"/>
<dbReference type="Proteomes" id="UP000183947">
    <property type="component" value="Unassembled WGS sequence"/>
</dbReference>